<dbReference type="AlphaFoldDB" id="A0A385L2G1"/>
<dbReference type="PANTHER" id="PTHR48049:SF57">
    <property type="entry name" value="UDP-GLYCOSYLTRANSFERASE 91C1-LIKE"/>
    <property type="match status" value="1"/>
</dbReference>
<dbReference type="CDD" id="cd03784">
    <property type="entry name" value="GT1_Gtf-like"/>
    <property type="match status" value="1"/>
</dbReference>
<dbReference type="FunFam" id="3.40.50.2000:FF:000037">
    <property type="entry name" value="Glycosyltransferase"/>
    <property type="match status" value="1"/>
</dbReference>
<dbReference type="Pfam" id="PF00201">
    <property type="entry name" value="UDPGT"/>
    <property type="match status" value="1"/>
</dbReference>
<dbReference type="PANTHER" id="PTHR48049">
    <property type="entry name" value="GLYCOSYLTRANSFERASE"/>
    <property type="match status" value="1"/>
</dbReference>
<evidence type="ECO:0000313" key="5">
    <source>
        <dbReference type="EMBL" id="AYA22039.1"/>
    </source>
</evidence>
<proteinExistence type="evidence at transcript level"/>
<reference evidence="5" key="1">
    <citation type="submission" date="2017-10" db="EMBL/GenBank/DDBJ databases">
        <authorList>
            <person name="Banno H."/>
            <person name="Chua N.-H."/>
        </authorList>
    </citation>
    <scope>NUCLEOTIDE SEQUENCE</scope>
</reference>
<dbReference type="Gene3D" id="3.40.50.2000">
    <property type="entry name" value="Glycogen Phosphorylase B"/>
    <property type="match status" value="2"/>
</dbReference>
<dbReference type="InterPro" id="IPR050481">
    <property type="entry name" value="UDP-glycosyltransf_plant"/>
</dbReference>
<name>A0A385L2G1_FAGTA</name>
<evidence type="ECO:0000256" key="2">
    <source>
        <dbReference type="ARBA" id="ARBA00009995"/>
    </source>
</evidence>
<keyword evidence="3" id="KW-0328">Glycosyltransferase</keyword>
<dbReference type="SUPFAM" id="SSF53756">
    <property type="entry name" value="UDP-Glycosyltransferase/glycogen phosphorylase"/>
    <property type="match status" value="1"/>
</dbReference>
<comment type="similarity">
    <text evidence="2">Belongs to the UDP-glycosyltransferase family.</text>
</comment>
<accession>A0A385L2G1</accession>
<keyword evidence="4" id="KW-0808">Transferase</keyword>
<protein>
    <submittedName>
        <fullName evidence="5">UFGT7</fullName>
    </submittedName>
</protein>
<evidence type="ECO:0000256" key="1">
    <source>
        <dbReference type="ARBA" id="ARBA00004721"/>
    </source>
</evidence>
<dbReference type="InterPro" id="IPR002213">
    <property type="entry name" value="UDP_glucos_trans"/>
</dbReference>
<dbReference type="SMR" id="A0A385L2G1"/>
<dbReference type="EMBL" id="MG267388">
    <property type="protein sequence ID" value="AYA22039.1"/>
    <property type="molecule type" value="mRNA"/>
</dbReference>
<organism evidence="5">
    <name type="scientific">Fagopyrum tataricum</name>
    <name type="common">Tartarian buckwheat</name>
    <name type="synonym">Polygonum tataricum</name>
    <dbReference type="NCBI Taxonomy" id="62330"/>
    <lineage>
        <taxon>Eukaryota</taxon>
        <taxon>Viridiplantae</taxon>
        <taxon>Streptophyta</taxon>
        <taxon>Embryophyta</taxon>
        <taxon>Tracheophyta</taxon>
        <taxon>Spermatophyta</taxon>
        <taxon>Magnoliopsida</taxon>
        <taxon>eudicotyledons</taxon>
        <taxon>Gunneridae</taxon>
        <taxon>Pentapetalae</taxon>
        <taxon>Caryophyllales</taxon>
        <taxon>Polygonaceae</taxon>
        <taxon>Polygonoideae</taxon>
        <taxon>Fagopyreae</taxon>
        <taxon>Fagopyrum</taxon>
    </lineage>
</organism>
<dbReference type="FunFam" id="3.40.50.2000:FF:000088">
    <property type="entry name" value="Glycosyltransferase"/>
    <property type="match status" value="1"/>
</dbReference>
<evidence type="ECO:0000256" key="4">
    <source>
        <dbReference type="ARBA" id="ARBA00022679"/>
    </source>
</evidence>
<sequence length="452" mass="50673">MATPLHVVVLPWSAFGHMIPYLNLALALAKAGVRVTYVSTPRNIQRLPQIPRSLTALVEYKELPMPKVKELAEGAESTLDLTFDQIEYLKVAYDLLEEPFTQIIVDQSPDWIITDFASYWAPKIADKYGASHIYFSAFSAATRCFFALNNAKSNPENLATKPSSITFPSSVAYRKYEVTGLHVGFYGNNASRISDAERVRKIHEGCRAVAIRSCREFEGEYIDLYKSLSQKPFIPVGLLPPEQLNESENELGVFKWLDEQACRSVVFVGFGSESKLTKEEVYEIAYGLEMSKLPFLWALQRPVWADEETEALPMGFRDRVVGKGFVCLGWAPQQKILAHPSVGGCLLHSGWGSVIESLQYGHCLVVLPFITDQGLNARLLGDKGLAIEVDRREDGSFNRDDIARALMKAMVEEEGKKIRASAMNVAQVFGDRKLHESYIDELVEYMKVAGRK</sequence>
<comment type="pathway">
    <text evidence="1">Secondary metabolite biosynthesis; terpenoid biosynthesis.</text>
</comment>
<evidence type="ECO:0000256" key="3">
    <source>
        <dbReference type="ARBA" id="ARBA00022676"/>
    </source>
</evidence>
<dbReference type="GO" id="GO:0035251">
    <property type="term" value="F:UDP-glucosyltransferase activity"/>
    <property type="evidence" value="ECO:0007669"/>
    <property type="project" value="InterPro"/>
</dbReference>